<gene>
    <name evidence="2" type="ORF">TCMB3V08_LOCUS9558</name>
</gene>
<keyword evidence="1" id="KW-0999">Mitochondrion inner membrane</keyword>
<comment type="subunit">
    <text evidence="1">Component of the uniplex complex. Interacts (via the transmembrane region) with MCU (via the first transmembrane region); the interaction is direct.</text>
</comment>
<dbReference type="GO" id="GO:0051560">
    <property type="term" value="P:mitochondrial calcium ion homeostasis"/>
    <property type="evidence" value="ECO:0007669"/>
    <property type="project" value="UniProtKB-UniRule"/>
</dbReference>
<dbReference type="EMBL" id="OE184954">
    <property type="protein sequence ID" value="CAD7577002.1"/>
    <property type="molecule type" value="Genomic_DNA"/>
</dbReference>
<keyword evidence="1" id="KW-0813">Transport</keyword>
<sequence>MYDWSNIVRLVDNISQVGTVLTSSDNPGDSPHETPLVEVDLTSFREVEACAMTLAVLVRKSHALCRCFEFNHRSVRLRNSRSRRPVVGKDDPVPPAPRVVSFGLLKVICAVAVGMYVGDEIGSSIRTFLLEQFDFPNPDDL</sequence>
<proteinExistence type="inferred from homology"/>
<organism evidence="2">
    <name type="scientific">Timema californicum</name>
    <name type="common">California timema</name>
    <name type="synonym">Walking stick</name>
    <dbReference type="NCBI Taxonomy" id="61474"/>
    <lineage>
        <taxon>Eukaryota</taxon>
        <taxon>Metazoa</taxon>
        <taxon>Ecdysozoa</taxon>
        <taxon>Arthropoda</taxon>
        <taxon>Hexapoda</taxon>
        <taxon>Insecta</taxon>
        <taxon>Pterygota</taxon>
        <taxon>Neoptera</taxon>
        <taxon>Polyneoptera</taxon>
        <taxon>Phasmatodea</taxon>
        <taxon>Timematodea</taxon>
        <taxon>Timematoidea</taxon>
        <taxon>Timematidae</taxon>
        <taxon>Timema</taxon>
    </lineage>
</organism>
<keyword evidence="1" id="KW-0472">Membrane</keyword>
<keyword evidence="1" id="KW-0809">Transit peptide</keyword>
<name>A0A7R9JCW6_TIMCA</name>
<evidence type="ECO:0000256" key="1">
    <source>
        <dbReference type="RuleBase" id="RU369077"/>
    </source>
</evidence>
<comment type="subcellular location">
    <subcellularLocation>
        <location evidence="1">Mitochondrion inner membrane</location>
        <topology evidence="1">Single-pass membrane protein</topology>
    </subcellularLocation>
</comment>
<dbReference type="GO" id="GO:0036444">
    <property type="term" value="P:calcium import into the mitochondrion"/>
    <property type="evidence" value="ECO:0007669"/>
    <property type="project" value="UniProtKB-UniRule"/>
</dbReference>
<keyword evidence="1" id="KW-0109">Calcium transport</keyword>
<keyword evidence="1" id="KW-0406">Ion transport</keyword>
<keyword evidence="1" id="KW-0106">Calcium</keyword>
<keyword evidence="1" id="KW-0496">Mitochondrion</keyword>
<protein>
    <recommendedName>
        <fullName evidence="1">Essential MCU regulator, mitochondrial</fullName>
    </recommendedName>
    <alternativeName>
        <fullName evidence="1">Single-pass membrane protein with aspartate-rich tail 1, mitochondrial</fullName>
    </alternativeName>
</protein>
<reference evidence="2" key="1">
    <citation type="submission" date="2020-11" db="EMBL/GenBank/DDBJ databases">
        <authorList>
            <person name="Tran Van P."/>
        </authorList>
    </citation>
    <scope>NUCLEOTIDE SEQUENCE</scope>
</reference>
<dbReference type="InterPro" id="IPR018782">
    <property type="entry name" value="MCU_reg"/>
</dbReference>
<dbReference type="GO" id="GO:1990246">
    <property type="term" value="C:uniplex complex"/>
    <property type="evidence" value="ECO:0007669"/>
    <property type="project" value="UniProtKB-UniRule"/>
</dbReference>
<comment type="function">
    <text evidence="1">Essential regulatory subunit of the mitochondrial calcium uniporter complex (uniplex), a complex that mediates calcium uptake into mitochondria.</text>
</comment>
<comment type="similarity">
    <text evidence="1">Belongs to the SMDT1/EMRE family.</text>
</comment>
<accession>A0A7R9JCW6</accession>
<dbReference type="Pfam" id="PF10161">
    <property type="entry name" value="DDDD"/>
    <property type="match status" value="1"/>
</dbReference>
<evidence type="ECO:0000313" key="2">
    <source>
        <dbReference type="EMBL" id="CAD7577002.1"/>
    </source>
</evidence>
<dbReference type="AlphaFoldDB" id="A0A7R9JCW6"/>